<comment type="subcellular location">
    <subcellularLocation>
        <location evidence="1">Secreted</location>
    </subcellularLocation>
</comment>
<dbReference type="GO" id="GO:0007218">
    <property type="term" value="P:neuropeptide signaling pathway"/>
    <property type="evidence" value="ECO:0007669"/>
    <property type="project" value="UniProtKB-KW"/>
</dbReference>
<evidence type="ECO:0000313" key="9">
    <source>
        <dbReference type="EMBL" id="KAK7792516.1"/>
    </source>
</evidence>
<sequence>MRARWARLLQMLTWRCVLLLSLCCGTLLAQTFQYSRGWTNGRKRAGSPVPPGAPGLCGRLQHQRLLLLLSGRATPELLVACGGWRGADLEDSAAPEEYSSLLRPRPDAAGFHDIPRADPEV</sequence>
<dbReference type="AlphaFoldDB" id="A0AAN9Z194"/>
<organism evidence="9 10">
    <name type="scientific">Gryllus longicercus</name>
    <dbReference type="NCBI Taxonomy" id="2509291"/>
    <lineage>
        <taxon>Eukaryota</taxon>
        <taxon>Metazoa</taxon>
        <taxon>Ecdysozoa</taxon>
        <taxon>Arthropoda</taxon>
        <taxon>Hexapoda</taxon>
        <taxon>Insecta</taxon>
        <taxon>Pterygota</taxon>
        <taxon>Neoptera</taxon>
        <taxon>Polyneoptera</taxon>
        <taxon>Orthoptera</taxon>
        <taxon>Ensifera</taxon>
        <taxon>Gryllidea</taxon>
        <taxon>Grylloidea</taxon>
        <taxon>Gryllidae</taxon>
        <taxon>Gryllinae</taxon>
        <taxon>Gryllus</taxon>
    </lineage>
</organism>
<keyword evidence="6" id="KW-0027">Amidation</keyword>
<dbReference type="GO" id="GO:0005576">
    <property type="term" value="C:extracellular region"/>
    <property type="evidence" value="ECO:0007669"/>
    <property type="project" value="UniProtKB-SubCell"/>
</dbReference>
<comment type="similarity">
    <text evidence="2">Belongs to the corazonin family.</text>
</comment>
<dbReference type="Pfam" id="PF17308">
    <property type="entry name" value="Corazonin"/>
    <property type="match status" value="1"/>
</dbReference>
<evidence type="ECO:0000313" key="10">
    <source>
        <dbReference type="Proteomes" id="UP001378592"/>
    </source>
</evidence>
<evidence type="ECO:0000256" key="8">
    <source>
        <dbReference type="SAM" id="SignalP"/>
    </source>
</evidence>
<keyword evidence="5 8" id="KW-0732">Signal</keyword>
<evidence type="ECO:0000256" key="4">
    <source>
        <dbReference type="ARBA" id="ARBA00022525"/>
    </source>
</evidence>
<evidence type="ECO:0000256" key="3">
    <source>
        <dbReference type="ARBA" id="ARBA00014144"/>
    </source>
</evidence>
<dbReference type="GO" id="GO:0071858">
    <property type="term" value="F:corazonin receptor binding"/>
    <property type="evidence" value="ECO:0007669"/>
    <property type="project" value="InterPro"/>
</dbReference>
<reference evidence="9 10" key="1">
    <citation type="submission" date="2024-03" db="EMBL/GenBank/DDBJ databases">
        <title>The genome assembly and annotation of the cricket Gryllus longicercus Weissman &amp; Gray.</title>
        <authorList>
            <person name="Szrajer S."/>
            <person name="Gray D."/>
            <person name="Ylla G."/>
        </authorList>
    </citation>
    <scope>NUCLEOTIDE SEQUENCE [LARGE SCALE GENOMIC DNA]</scope>
    <source>
        <strain evidence="9">DAG 2021-001</strain>
        <tissue evidence="9">Whole body minus gut</tissue>
    </source>
</reference>
<evidence type="ECO:0000256" key="5">
    <source>
        <dbReference type="ARBA" id="ARBA00022729"/>
    </source>
</evidence>
<accession>A0AAN9Z194</accession>
<feature type="chain" id="PRO_5042996622" description="Pro-corazonin" evidence="8">
    <location>
        <begin position="30"/>
        <end position="121"/>
    </location>
</feature>
<proteinExistence type="inferred from homology"/>
<evidence type="ECO:0000256" key="1">
    <source>
        <dbReference type="ARBA" id="ARBA00004613"/>
    </source>
</evidence>
<name>A0AAN9Z194_9ORTH</name>
<keyword evidence="10" id="KW-1185">Reference proteome</keyword>
<dbReference type="Proteomes" id="UP001378592">
    <property type="component" value="Unassembled WGS sequence"/>
</dbReference>
<feature type="signal peptide" evidence="8">
    <location>
        <begin position="1"/>
        <end position="29"/>
    </location>
</feature>
<evidence type="ECO:0000256" key="6">
    <source>
        <dbReference type="ARBA" id="ARBA00022815"/>
    </source>
</evidence>
<keyword evidence="4" id="KW-0964">Secreted</keyword>
<evidence type="ECO:0000256" key="2">
    <source>
        <dbReference type="ARBA" id="ARBA00009635"/>
    </source>
</evidence>
<gene>
    <name evidence="9" type="ORF">R5R35_009925</name>
</gene>
<comment type="caution">
    <text evidence="9">The sequence shown here is derived from an EMBL/GenBank/DDBJ whole genome shotgun (WGS) entry which is preliminary data.</text>
</comment>
<dbReference type="GO" id="GO:0045823">
    <property type="term" value="P:positive regulation of heart contraction"/>
    <property type="evidence" value="ECO:0007669"/>
    <property type="project" value="InterPro"/>
</dbReference>
<evidence type="ECO:0000256" key="7">
    <source>
        <dbReference type="ARBA" id="ARBA00023320"/>
    </source>
</evidence>
<dbReference type="InterPro" id="IPR020190">
    <property type="entry name" value="Procorazonin"/>
</dbReference>
<protein>
    <recommendedName>
        <fullName evidence="3">Pro-corazonin</fullName>
    </recommendedName>
</protein>
<keyword evidence="7" id="KW-0527">Neuropeptide</keyword>
<dbReference type="EMBL" id="JAZDUA010000443">
    <property type="protein sequence ID" value="KAK7792516.1"/>
    <property type="molecule type" value="Genomic_DNA"/>
</dbReference>